<sequence>MNRRIITIDGPAGAGKTTVSKTLARELGCVYVDTGALYRAVAFEIERRQINWKDSALLEQFLACLDLDFVMEGRDPVLTSSGRDISAYIRTHDISMLASATSAVPQVRKALLGIQKSIAEERDAVFEGRDMGTAVFPNASYKFFLTADVNVRARRRFDESNASGIAFEKILEDMVKRDADDTQRAVSPLKQAPDAILIDATALDVSQVVKKMKSTIIVA</sequence>
<evidence type="ECO:0000256" key="5">
    <source>
        <dbReference type="ARBA" id="ARBA00022840"/>
    </source>
</evidence>
<dbReference type="OrthoDB" id="9807434at2"/>
<accession>A0A328FCA4</accession>
<dbReference type="RefSeq" id="WP_111955918.1">
    <property type="nucleotide sequence ID" value="NZ_CP036313.1"/>
</dbReference>
<evidence type="ECO:0000313" key="13">
    <source>
        <dbReference type="Proteomes" id="UP000293902"/>
    </source>
</evidence>
<dbReference type="InterPro" id="IPR003136">
    <property type="entry name" value="Cytidylate_kin"/>
</dbReference>
<dbReference type="SUPFAM" id="SSF52540">
    <property type="entry name" value="P-loop containing nucleoside triphosphate hydrolases"/>
    <property type="match status" value="1"/>
</dbReference>
<comment type="subcellular location">
    <subcellularLocation>
        <location evidence="8">Cytoplasm</location>
    </subcellularLocation>
</comment>
<evidence type="ECO:0000256" key="3">
    <source>
        <dbReference type="ARBA" id="ARBA00022741"/>
    </source>
</evidence>
<dbReference type="Pfam" id="PF02224">
    <property type="entry name" value="Cytidylate_kin"/>
    <property type="match status" value="1"/>
</dbReference>
<evidence type="ECO:0000256" key="4">
    <source>
        <dbReference type="ARBA" id="ARBA00022777"/>
    </source>
</evidence>
<evidence type="ECO:0000313" key="12">
    <source>
        <dbReference type="Proteomes" id="UP000248798"/>
    </source>
</evidence>
<dbReference type="HAMAP" id="MF_00238">
    <property type="entry name" value="Cytidyl_kinase_type1"/>
    <property type="match status" value="1"/>
</dbReference>
<gene>
    <name evidence="8" type="primary">cmk</name>
    <name evidence="11" type="ORF">DO021_09160</name>
    <name evidence="10" type="ORF">EYB58_16630</name>
</gene>
<evidence type="ECO:0000256" key="6">
    <source>
        <dbReference type="ARBA" id="ARBA00047615"/>
    </source>
</evidence>
<comment type="similarity">
    <text evidence="1 8">Belongs to the cytidylate kinase family. Type 1 subfamily.</text>
</comment>
<comment type="catalytic activity">
    <reaction evidence="6 8">
        <text>dCMP + ATP = dCDP + ADP</text>
        <dbReference type="Rhea" id="RHEA:25094"/>
        <dbReference type="ChEBI" id="CHEBI:30616"/>
        <dbReference type="ChEBI" id="CHEBI:57566"/>
        <dbReference type="ChEBI" id="CHEBI:58593"/>
        <dbReference type="ChEBI" id="CHEBI:456216"/>
        <dbReference type="EC" id="2.7.4.25"/>
    </reaction>
</comment>
<dbReference type="NCBIfam" id="TIGR00017">
    <property type="entry name" value="cmk"/>
    <property type="match status" value="1"/>
</dbReference>
<protein>
    <recommendedName>
        <fullName evidence="8">Cytidylate kinase</fullName>
        <shortName evidence="8">CK</shortName>
        <ecNumber evidence="8">2.7.4.25</ecNumber>
    </recommendedName>
    <alternativeName>
        <fullName evidence="8">Cytidine monophosphate kinase</fullName>
        <shortName evidence="8">CMP kinase</shortName>
    </alternativeName>
</protein>
<name>A0A328FCA4_9BACT</name>
<evidence type="ECO:0000256" key="7">
    <source>
        <dbReference type="ARBA" id="ARBA00048478"/>
    </source>
</evidence>
<reference evidence="10 13" key="2">
    <citation type="submission" date="2019-02" db="EMBL/GenBank/DDBJ databases">
        <title>Complete genome sequence of Desulfobacter hydrogenophilus AcRS1.</title>
        <authorList>
            <person name="Marietou A."/>
            <person name="Lund M.B."/>
            <person name="Marshall I.P.G."/>
            <person name="Schreiber L."/>
            <person name="Jorgensen B."/>
        </authorList>
    </citation>
    <scope>NUCLEOTIDE SEQUENCE [LARGE SCALE GENOMIC DNA]</scope>
    <source>
        <strain evidence="10 13">AcRS1</strain>
    </source>
</reference>
<feature type="domain" description="Cytidylate kinase" evidence="9">
    <location>
        <begin position="6"/>
        <end position="214"/>
    </location>
</feature>
<dbReference type="InterPro" id="IPR011994">
    <property type="entry name" value="Cytidylate_kinase_dom"/>
</dbReference>
<keyword evidence="8" id="KW-0963">Cytoplasm</keyword>
<dbReference type="Proteomes" id="UP000293902">
    <property type="component" value="Chromosome"/>
</dbReference>
<dbReference type="AlphaFoldDB" id="A0A328FCA4"/>
<evidence type="ECO:0000256" key="2">
    <source>
        <dbReference type="ARBA" id="ARBA00022679"/>
    </source>
</evidence>
<dbReference type="CDD" id="cd02020">
    <property type="entry name" value="CMPK"/>
    <property type="match status" value="1"/>
</dbReference>
<dbReference type="GO" id="GO:0036431">
    <property type="term" value="F:dCMP kinase activity"/>
    <property type="evidence" value="ECO:0007669"/>
    <property type="project" value="InterPro"/>
</dbReference>
<organism evidence="11 12">
    <name type="scientific">Desulfobacter hydrogenophilus</name>
    <dbReference type="NCBI Taxonomy" id="2291"/>
    <lineage>
        <taxon>Bacteria</taxon>
        <taxon>Pseudomonadati</taxon>
        <taxon>Thermodesulfobacteriota</taxon>
        <taxon>Desulfobacteria</taxon>
        <taxon>Desulfobacterales</taxon>
        <taxon>Desulfobacteraceae</taxon>
        <taxon>Desulfobacter</taxon>
    </lineage>
</organism>
<comment type="catalytic activity">
    <reaction evidence="7 8">
        <text>CMP + ATP = CDP + ADP</text>
        <dbReference type="Rhea" id="RHEA:11600"/>
        <dbReference type="ChEBI" id="CHEBI:30616"/>
        <dbReference type="ChEBI" id="CHEBI:58069"/>
        <dbReference type="ChEBI" id="CHEBI:60377"/>
        <dbReference type="ChEBI" id="CHEBI:456216"/>
        <dbReference type="EC" id="2.7.4.25"/>
    </reaction>
</comment>
<dbReference type="InterPro" id="IPR027417">
    <property type="entry name" value="P-loop_NTPase"/>
</dbReference>
<dbReference type="GO" id="GO:0006220">
    <property type="term" value="P:pyrimidine nucleotide metabolic process"/>
    <property type="evidence" value="ECO:0007669"/>
    <property type="project" value="UniProtKB-UniRule"/>
</dbReference>
<dbReference type="GO" id="GO:0005524">
    <property type="term" value="F:ATP binding"/>
    <property type="evidence" value="ECO:0007669"/>
    <property type="project" value="UniProtKB-UniRule"/>
</dbReference>
<reference evidence="11 12" key="1">
    <citation type="submission" date="2018-06" db="EMBL/GenBank/DDBJ databases">
        <title>Complete Genome Sequence of Desulfobacter hydrogenophilus (DSM3380).</title>
        <authorList>
            <person name="Marietou A."/>
            <person name="Schreiber L."/>
            <person name="Marshall I."/>
            <person name="Jorgensen B."/>
        </authorList>
    </citation>
    <scope>NUCLEOTIDE SEQUENCE [LARGE SCALE GENOMIC DNA]</scope>
    <source>
        <strain evidence="11 12">DSM 3380</strain>
    </source>
</reference>
<keyword evidence="3 8" id="KW-0547">Nucleotide-binding</keyword>
<evidence type="ECO:0000256" key="8">
    <source>
        <dbReference type="HAMAP-Rule" id="MF_00238"/>
    </source>
</evidence>
<dbReference type="Proteomes" id="UP000248798">
    <property type="component" value="Unassembled WGS sequence"/>
</dbReference>
<evidence type="ECO:0000259" key="9">
    <source>
        <dbReference type="Pfam" id="PF02224"/>
    </source>
</evidence>
<keyword evidence="4 8" id="KW-0418">Kinase</keyword>
<evidence type="ECO:0000313" key="11">
    <source>
        <dbReference type="EMBL" id="RAM02271.1"/>
    </source>
</evidence>
<evidence type="ECO:0000313" key="10">
    <source>
        <dbReference type="EMBL" id="QBH14403.1"/>
    </source>
</evidence>
<dbReference type="EMBL" id="QLNI01000016">
    <property type="protein sequence ID" value="RAM02271.1"/>
    <property type="molecule type" value="Genomic_DNA"/>
</dbReference>
<keyword evidence="5 8" id="KW-0067">ATP-binding</keyword>
<proteinExistence type="inferred from homology"/>
<dbReference type="EMBL" id="CP036313">
    <property type="protein sequence ID" value="QBH14403.1"/>
    <property type="molecule type" value="Genomic_DNA"/>
</dbReference>
<keyword evidence="13" id="KW-1185">Reference proteome</keyword>
<evidence type="ECO:0000256" key="1">
    <source>
        <dbReference type="ARBA" id="ARBA00009427"/>
    </source>
</evidence>
<dbReference type="GO" id="GO:0005737">
    <property type="term" value="C:cytoplasm"/>
    <property type="evidence" value="ECO:0007669"/>
    <property type="project" value="UniProtKB-SubCell"/>
</dbReference>
<feature type="binding site" evidence="8">
    <location>
        <begin position="10"/>
        <end position="18"/>
    </location>
    <ligand>
        <name>ATP</name>
        <dbReference type="ChEBI" id="CHEBI:30616"/>
    </ligand>
</feature>
<dbReference type="EC" id="2.7.4.25" evidence="8"/>
<dbReference type="Gene3D" id="3.40.50.300">
    <property type="entry name" value="P-loop containing nucleotide triphosphate hydrolases"/>
    <property type="match status" value="1"/>
</dbReference>
<keyword evidence="2 8" id="KW-0808">Transferase</keyword>